<protein>
    <submittedName>
        <fullName evidence="6">LysR family transcriptional regulator</fullName>
    </submittedName>
</protein>
<dbReference type="PROSITE" id="PS50931">
    <property type="entry name" value="HTH_LYSR"/>
    <property type="match status" value="1"/>
</dbReference>
<dbReference type="RefSeq" id="WP_349216768.1">
    <property type="nucleotide sequence ID" value="NZ_JBBMFA010000104.1"/>
</dbReference>
<dbReference type="InterPro" id="IPR036390">
    <property type="entry name" value="WH_DNA-bd_sf"/>
</dbReference>
<evidence type="ECO:0000259" key="5">
    <source>
        <dbReference type="PROSITE" id="PS50931"/>
    </source>
</evidence>
<proteinExistence type="inferred from homology"/>
<reference evidence="6 7" key="1">
    <citation type="submission" date="2024-03" db="EMBL/GenBank/DDBJ databases">
        <title>Human intestinal bacterial collection.</title>
        <authorList>
            <person name="Pauvert C."/>
            <person name="Hitch T.C.A."/>
            <person name="Clavel T."/>
        </authorList>
    </citation>
    <scope>NUCLEOTIDE SEQUENCE [LARGE SCALE GENOMIC DNA]</scope>
    <source>
        <strain evidence="6 7">CLA-JM-H11</strain>
    </source>
</reference>
<dbReference type="PRINTS" id="PR00039">
    <property type="entry name" value="HTHLYSR"/>
</dbReference>
<sequence>MNVHYDYYRIFYHVAQCGSFSRAAQRLGANQPNITRSINRLEAQLGCRLFLRSVRGVELTREGERLMEHVRVAYRHLRAAEMELKKDAELKDQTLAIGASETALHLFLLDRLQWFRQAFPGVRLHISNHSTPQAMQALQAGQIDLAVVTTPADAPAPLRETPLLAFQEILVGGTQFEAFSHRRMSWKELARQPMVVLGRSTMTWSFYQRVFSMHGVAPQTDTQAETVDQILLLVRHNLGLGFLPEPMAREAIRRGEIFEIPLETPVPSRHVCLVQNSAKALSPAAEALRSLLCEEGLLKEEQNL</sequence>
<comment type="similarity">
    <text evidence="1">Belongs to the LysR transcriptional regulatory family.</text>
</comment>
<comment type="caution">
    <text evidence="6">The sequence shown here is derived from an EMBL/GenBank/DDBJ whole genome shotgun (WGS) entry which is preliminary data.</text>
</comment>
<keyword evidence="2" id="KW-0805">Transcription regulation</keyword>
<dbReference type="Proteomes" id="UP001477672">
    <property type="component" value="Unassembled WGS sequence"/>
</dbReference>
<dbReference type="InterPro" id="IPR000847">
    <property type="entry name" value="LysR_HTH_N"/>
</dbReference>
<organism evidence="6 7">
    <name type="scientific">Ruthenibacterium intestinale</name>
    <dbReference type="NCBI Taxonomy" id="3133163"/>
    <lineage>
        <taxon>Bacteria</taxon>
        <taxon>Bacillati</taxon>
        <taxon>Bacillota</taxon>
        <taxon>Clostridia</taxon>
        <taxon>Eubacteriales</taxon>
        <taxon>Oscillospiraceae</taxon>
        <taxon>Ruthenibacterium</taxon>
    </lineage>
</organism>
<dbReference type="InterPro" id="IPR005119">
    <property type="entry name" value="LysR_subst-bd"/>
</dbReference>
<keyword evidence="7" id="KW-1185">Reference proteome</keyword>
<dbReference type="Pfam" id="PF00126">
    <property type="entry name" value="HTH_1"/>
    <property type="match status" value="1"/>
</dbReference>
<keyword evidence="4" id="KW-0804">Transcription</keyword>
<dbReference type="Gene3D" id="1.10.10.10">
    <property type="entry name" value="Winged helix-like DNA-binding domain superfamily/Winged helix DNA-binding domain"/>
    <property type="match status" value="1"/>
</dbReference>
<evidence type="ECO:0000256" key="4">
    <source>
        <dbReference type="ARBA" id="ARBA00023163"/>
    </source>
</evidence>
<evidence type="ECO:0000313" key="7">
    <source>
        <dbReference type="Proteomes" id="UP001477672"/>
    </source>
</evidence>
<dbReference type="PANTHER" id="PTHR30126">
    <property type="entry name" value="HTH-TYPE TRANSCRIPTIONAL REGULATOR"/>
    <property type="match status" value="1"/>
</dbReference>
<dbReference type="SUPFAM" id="SSF53850">
    <property type="entry name" value="Periplasmic binding protein-like II"/>
    <property type="match status" value="1"/>
</dbReference>
<dbReference type="PANTHER" id="PTHR30126:SF40">
    <property type="entry name" value="HTH-TYPE TRANSCRIPTIONAL REGULATOR GLTR"/>
    <property type="match status" value="1"/>
</dbReference>
<gene>
    <name evidence="6" type="ORF">WMO24_12575</name>
</gene>
<dbReference type="InterPro" id="IPR036388">
    <property type="entry name" value="WH-like_DNA-bd_sf"/>
</dbReference>
<dbReference type="EMBL" id="JBBMFA010000104">
    <property type="protein sequence ID" value="MEQ2521258.1"/>
    <property type="molecule type" value="Genomic_DNA"/>
</dbReference>
<dbReference type="SUPFAM" id="SSF46785">
    <property type="entry name" value="Winged helix' DNA-binding domain"/>
    <property type="match status" value="1"/>
</dbReference>
<evidence type="ECO:0000256" key="2">
    <source>
        <dbReference type="ARBA" id="ARBA00023015"/>
    </source>
</evidence>
<accession>A0ABV1GHZ0</accession>
<dbReference type="Pfam" id="PF03466">
    <property type="entry name" value="LysR_substrate"/>
    <property type="match status" value="1"/>
</dbReference>
<feature type="domain" description="HTH lysR-type" evidence="5">
    <location>
        <begin position="9"/>
        <end position="60"/>
    </location>
</feature>
<dbReference type="Gene3D" id="3.40.190.290">
    <property type="match status" value="1"/>
</dbReference>
<evidence type="ECO:0000256" key="3">
    <source>
        <dbReference type="ARBA" id="ARBA00023125"/>
    </source>
</evidence>
<keyword evidence="3" id="KW-0238">DNA-binding</keyword>
<evidence type="ECO:0000313" key="6">
    <source>
        <dbReference type="EMBL" id="MEQ2521258.1"/>
    </source>
</evidence>
<name>A0ABV1GHZ0_9FIRM</name>
<evidence type="ECO:0000256" key="1">
    <source>
        <dbReference type="ARBA" id="ARBA00009437"/>
    </source>
</evidence>
<dbReference type="CDD" id="cd05466">
    <property type="entry name" value="PBP2_LTTR_substrate"/>
    <property type="match status" value="1"/>
</dbReference>